<reference evidence="1 2" key="1">
    <citation type="submission" date="2016-10" db="EMBL/GenBank/DDBJ databases">
        <authorList>
            <person name="Varghese N."/>
            <person name="Submissions S."/>
        </authorList>
    </citation>
    <scope>NUCLEOTIDE SEQUENCE [LARGE SCALE GENOMIC DNA]</scope>
    <source>
        <strain evidence="1 2">DSM 20586</strain>
    </source>
</reference>
<accession>A0AB38A4U5</accession>
<proteinExistence type="predicted"/>
<dbReference type="InterPro" id="IPR006944">
    <property type="entry name" value="Phage/GTA_portal"/>
</dbReference>
<dbReference type="Proteomes" id="UP000183687">
    <property type="component" value="Unassembled WGS sequence"/>
</dbReference>
<dbReference type="RefSeq" id="WP_057001956.1">
    <property type="nucleotide sequence ID" value="NZ_CALJSN010000005.1"/>
</dbReference>
<evidence type="ECO:0000313" key="1">
    <source>
        <dbReference type="EMBL" id="SEB43773.1"/>
    </source>
</evidence>
<name>A0AB38A4U5_9ACTN</name>
<evidence type="ECO:0000313" key="2">
    <source>
        <dbReference type="Proteomes" id="UP000183687"/>
    </source>
</evidence>
<dbReference type="NCBIfam" id="TIGR01537">
    <property type="entry name" value="portal_HK97"/>
    <property type="match status" value="1"/>
</dbReference>
<protein>
    <submittedName>
        <fullName evidence="1">Phage portal protein, HK97 family</fullName>
    </submittedName>
</protein>
<organism evidence="1 2">
    <name type="scientific">Atopobium minutum</name>
    <dbReference type="NCBI Taxonomy" id="1381"/>
    <lineage>
        <taxon>Bacteria</taxon>
        <taxon>Bacillati</taxon>
        <taxon>Actinomycetota</taxon>
        <taxon>Coriobacteriia</taxon>
        <taxon>Coriobacteriales</taxon>
        <taxon>Atopobiaceae</taxon>
        <taxon>Atopobium</taxon>
    </lineage>
</organism>
<dbReference type="Pfam" id="PF04860">
    <property type="entry name" value="Phage_portal"/>
    <property type="match status" value="1"/>
</dbReference>
<dbReference type="EMBL" id="FNSH01000001">
    <property type="protein sequence ID" value="SEB43773.1"/>
    <property type="molecule type" value="Genomic_DNA"/>
</dbReference>
<dbReference type="InterPro" id="IPR006427">
    <property type="entry name" value="Portal_HK97"/>
</dbReference>
<gene>
    <name evidence="1" type="ORF">SAMN04489746_0220</name>
</gene>
<comment type="caution">
    <text evidence="1">The sequence shown here is derived from an EMBL/GenBank/DDBJ whole genome shotgun (WGS) entry which is preliminary data.</text>
</comment>
<sequence length="407" mass="45189">MGLFYNMFYKRDEPVAIADDGRRFILPTPANYGSLMSVDFAACVQTKARSMASLPVSVVLSKGREKLDDNPLAKLLNGMVNEDMSAASLMAWTVLRRDTLGNAYWYIEWSGGVPVAIYPVNVAVSHDFDKSRPKGKRTVYSVASGDKYVPAGTYFADEIINIPTAITRDAVKGVSLASLAAEQIGLSIDLERFYRSMLNNGNHHLGHVEVPNEKIKAEELEMIKSNLRSKAGIDKSGEPPIFGYGAKWVPDQQTMKDASLIDQQKWILHQVCRACNVPPWKVYDGEVATYNGGQQMRIDYVTDTIVPEVRAIELALKPVLDSMMLFDAQVKFKLQGLMRGDDAARGAYYQQMIFNGTYTREDVRELEDLKPIAGIDLPLLPLNYGTVNPDGTVNVFNADSNKPEEGE</sequence>
<dbReference type="AlphaFoldDB" id="A0AB38A4U5"/>